<dbReference type="InterPro" id="IPR025157">
    <property type="entry name" value="Hemagglutinin_rpt"/>
</dbReference>
<dbReference type="OrthoDB" id="5666689at2"/>
<dbReference type="NCBIfam" id="TIGR01901">
    <property type="entry name" value="adhes_NPXG"/>
    <property type="match status" value="1"/>
</dbReference>
<organism evidence="4 5">
    <name type="scientific">Saezia sanguinis</name>
    <dbReference type="NCBI Taxonomy" id="1965230"/>
    <lineage>
        <taxon>Bacteria</taxon>
        <taxon>Pseudomonadati</taxon>
        <taxon>Pseudomonadota</taxon>
        <taxon>Betaproteobacteria</taxon>
        <taxon>Burkholderiales</taxon>
        <taxon>Saeziaceae</taxon>
        <taxon>Saezia</taxon>
    </lineage>
</organism>
<keyword evidence="2" id="KW-0732">Signal</keyword>
<evidence type="ECO:0000259" key="3">
    <source>
        <dbReference type="SMART" id="SM00912"/>
    </source>
</evidence>
<accession>A0A433SGB4</accession>
<feature type="chain" id="PRO_5019307590" evidence="2">
    <location>
        <begin position="28"/>
        <end position="2437"/>
    </location>
</feature>
<reference evidence="4 5" key="1">
    <citation type="submission" date="2018-01" db="EMBL/GenBank/DDBJ databases">
        <title>Saezia sanguinis gen. nov., sp. nov., in the order Burkholderiales isolated from human blood.</title>
        <authorList>
            <person name="Medina-Pascual M.J."/>
            <person name="Valdezate S."/>
            <person name="Monzon S."/>
            <person name="Cuesta I."/>
            <person name="Carrasco G."/>
            <person name="Villalon P."/>
            <person name="Saez-Nieto J.A."/>
        </authorList>
    </citation>
    <scope>NUCLEOTIDE SEQUENCE [LARGE SCALE GENOMIC DNA]</scope>
    <source>
        <strain evidence="4 5">CNM695-12</strain>
    </source>
</reference>
<dbReference type="InterPro" id="IPR008638">
    <property type="entry name" value="FhaB/CdiA-like_TPS"/>
</dbReference>
<keyword evidence="4" id="KW-0378">Hydrolase</keyword>
<proteinExistence type="predicted"/>
<feature type="compositionally biased region" description="Polar residues" evidence="1">
    <location>
        <begin position="1493"/>
        <end position="1521"/>
    </location>
</feature>
<protein>
    <submittedName>
        <fullName evidence="4">tRNA nuclease CdiA-2</fullName>
        <ecNumber evidence="4">3.1.-.-</ecNumber>
    </submittedName>
</protein>
<evidence type="ECO:0000313" key="4">
    <source>
        <dbReference type="EMBL" id="RUS67726.1"/>
    </source>
</evidence>
<dbReference type="GO" id="GO:0016787">
    <property type="term" value="F:hydrolase activity"/>
    <property type="evidence" value="ECO:0007669"/>
    <property type="project" value="UniProtKB-KW"/>
</dbReference>
<dbReference type="EC" id="3.1.-.-" evidence="4"/>
<gene>
    <name evidence="4" type="primary">cdiA2_2</name>
    <name evidence="4" type="ORF">CUZ56_00203</name>
</gene>
<dbReference type="InterPro" id="IPR011050">
    <property type="entry name" value="Pectin_lyase_fold/virulence"/>
</dbReference>
<feature type="compositionally biased region" description="Low complexity" evidence="1">
    <location>
        <begin position="1786"/>
        <end position="1796"/>
    </location>
</feature>
<evidence type="ECO:0000256" key="1">
    <source>
        <dbReference type="SAM" id="MobiDB-lite"/>
    </source>
</evidence>
<name>A0A433SGB4_9BURK</name>
<dbReference type="Pfam" id="PF05860">
    <property type="entry name" value="TPS"/>
    <property type="match status" value="1"/>
</dbReference>
<evidence type="ECO:0000313" key="5">
    <source>
        <dbReference type="Proteomes" id="UP000286947"/>
    </source>
</evidence>
<feature type="compositionally biased region" description="Low complexity" evidence="1">
    <location>
        <begin position="1481"/>
        <end position="1492"/>
    </location>
</feature>
<sequence precursor="true">MSSSLQRSITFTFVFCVLLGQAPLSYAQIVADPNAGAYRPDVTTPPNTNNVPVVNITGPSNAGVSRNQYQQFDVQQQGVILNNNATNSNTQLAGWIQGNANFAPGQSARIILNEVTSGNPSMLQGYIEVAGNRAEVIVANPAGIAVSGGGFINATSATLTTGKPIFAASGHLEAFRVGGNNARIQINGAFDTSTVDYTRIIARAVEINSGLWAKDLTVAAGTGDFAPNGAPIQLTVEDEAGKPLFAIDVAQLGGMYAGKIHLIGTESGVGVRNAGHIGASVGQVAVTADGRLVNTGAINAQSQINLQAREIHNSNTIYSQGTLTASADNMINAGIIAAQNDLSLQAQTIENTEDALIAAGIDTEGRLTGTGSLNLEATQTLHNRGDIVATDTLTAKATTLINDSRAQLAAATTQIQSSELTNRGLIDGATTHIKAQELTNIGTGRIYGDHLALEGGRITNTSETIGGQKQAATIAARDRLDIGVGELYNQDHALIYSGGNLFIAGALDVSTLTATGEATLVQNDGGTIEAVGDLAIAAVQIQNLNTTYEDAIVAQDSKNVFDHVVGSSVINNEEVLFFKEDGSSDYTVGGWFTTNTLWEAKDRLGGSSNWFMLRPSSIYTQEQTLAIFRLGGLRSLPNNARADYQPGGRYYSAWSILGIEAPQAGDSADLTNQKFNALQSQVWRFRNDIENRKVSQETMRQYVETHYRTEVTQTNPGEIIAGGNIHLTGDILNDKSRILAGGSITTVGNLQNIAALGEDYITRSGTQINTSRTASGRSWSGQADFNQKTGESIIDLGITESTENAAINSTNPDMDGVILTTPGSSLYEIHPGADKNYLIETDPRFANYGKWLSSDYMLSELGLIGDLSYKRLGDGFYEQQLIREQIGRLTGYRFLAGYQSDEEQYMALMSAGAEFAQEYKLSVGLALSAEQMAQLTTDIVWLVSRDVMLPDGSIETVLVPQVYTASGASLINTDGTMISANNVYLGGQDNTLTNRATIAARGNLVADMGDIQNLAGGQLHGNNTVLQAENNIENIGGVITAYNEIQMIAGGDIIHASTVTEGADQHGSMSNIGNTGLIYLAGNEGTSEEASSGNIYMQAGRDIRVEGAAIINDSTPAEQPEAAARSTGNINNTSGSTTLVAGNDIYIGTVTTEAHHNVTFDGKNSLGLNSIDEHGSQMLTAGDINLIADNNLTIRGSELESGDGAINAVVDTIRIEAAEQQSDNSSSFYNHNSRLGGSKKQEWRYQTVRTDLVGSSLSAEEINLQSTGDMTIRASDVVATGDLNLISTGGNIATQSGIGQDYSTSFHSKKTTGISSKGFGVHVGSTKETTQQSSQGTYAYASSVGSLEGNVNISAAGGSYIQTGSDVLALKGDINVTAQDIAIVEARETRKDEYRYEYKQSGLTVSVNSPVISAIQTTQQMNDAAKRTGSDRSKALAVGASGLAIVNNAMTMDDAIQDMAAGKNPVSSGAIGISVSIGNSKTTSTSTNVSDTAKGSNLTAGGNINLTATGKSGEEQQNTDSGNILIQGSNIAAKNDVSPAAQNDIHILAARNTEDSNSSNKSSSSSLGVSFTSAGIGASISGSKGKGSGNSHDVYWTSSTVTAGNNLNITSGKDVNIIGSQVSGESVKADIGGNLYIESLQDTSTEHSSQSSKSGSLGFNFGPLGGPSASFNSSKTTGDGSYASVNDYAGIMAGDGGFDITVGGNTHLGGGVIASTQTAIKEGSNQLTTSTLTSENIDNESRYEVKGDSFGISGNMSKGKDGDSGNYGLPSLTPGIPIKGKDSDSDTSTTTSGISGGTIIITDEAKQEILTGKTAEETIEELNRDVITGELDENSLTKDWNLQELVDEMQAEMEITQEFINQGSQLVDNLDKMEAKAWEDKQAILDAGEINGVPLTDAQKLQLAMEIAQLKDDAIWGMGGIGRQIATAINAALSGNVGGASTDILQGAIVNYLQGEGAGLIKEFLNNYQGTDKEKEQLRGLLQGILACGGAAAGGSDCTSAALGAGGAVLINYLLQTDPEGMTAQQKQDRMNLVNSIIGGVTEALGGDSNAAVIAGKVEQENNYLTHAQETRRDQEMRACGGDSACRQAVWWQYAKLDWEQNAGFAVGMGTGVVISGKEAVEGVWALVTSPVQTYEAIQALINSEEARAQFGDAFLQDLKGRYDMLYHASQDEGFEAALVYGAESTRFATDLVAALLVVKGGAQIAGKLPQATQRLVNTAGKAIDDVAAGVKPPPSGGGGYIPPMTDAGKIFVIDGVTVTEIPSIGKGVSITDLPSKIVISNGMSAAESAQAGRIIAQSGGTFEGVPKLIQGESIVGGTVVPSTRYPAIDGWHHLAGGEKIPVSLKEVTGNSPQKILGEIREGVRVGADHNISNATMYMDARNMSADVVIDFANKGALTQSGRVLDQGVFNRIIVNTKDGFVTIEVGGARAGKPVGW</sequence>
<keyword evidence="5" id="KW-1185">Reference proteome</keyword>
<dbReference type="Gene3D" id="2.160.20.10">
    <property type="entry name" value="Single-stranded right-handed beta-helix, Pectin lyase-like"/>
    <property type="match status" value="1"/>
</dbReference>
<dbReference type="SUPFAM" id="SSF51126">
    <property type="entry name" value="Pectin lyase-like"/>
    <property type="match status" value="1"/>
</dbReference>
<dbReference type="RefSeq" id="WP_126977343.1">
    <property type="nucleotide sequence ID" value="NZ_PQSP01000001.1"/>
</dbReference>
<feature type="region of interest" description="Disordered" evidence="1">
    <location>
        <begin position="1775"/>
        <end position="1796"/>
    </location>
</feature>
<feature type="region of interest" description="Disordered" evidence="1">
    <location>
        <begin position="1481"/>
        <end position="1521"/>
    </location>
</feature>
<dbReference type="Proteomes" id="UP000286947">
    <property type="component" value="Unassembled WGS sequence"/>
</dbReference>
<dbReference type="InterPro" id="IPR012334">
    <property type="entry name" value="Pectin_lyas_fold"/>
</dbReference>
<evidence type="ECO:0000256" key="2">
    <source>
        <dbReference type="SAM" id="SignalP"/>
    </source>
</evidence>
<comment type="caution">
    <text evidence="4">The sequence shown here is derived from an EMBL/GenBank/DDBJ whole genome shotgun (WGS) entry which is preliminary data.</text>
</comment>
<feature type="signal peptide" evidence="2">
    <location>
        <begin position="1"/>
        <end position="27"/>
    </location>
</feature>
<dbReference type="SMART" id="SM00912">
    <property type="entry name" value="Haemagg_act"/>
    <property type="match status" value="1"/>
</dbReference>
<dbReference type="Pfam" id="PF13332">
    <property type="entry name" value="Fil_haemagg_2"/>
    <property type="match status" value="2"/>
</dbReference>
<dbReference type="EMBL" id="PQSP01000001">
    <property type="protein sequence ID" value="RUS67726.1"/>
    <property type="molecule type" value="Genomic_DNA"/>
</dbReference>
<feature type="domain" description="Filamentous haemagglutinin FhaB/tRNA nuclease CdiA-like TPS" evidence="3">
    <location>
        <begin position="48"/>
        <end position="169"/>
    </location>
</feature>